<gene>
    <name evidence="2" type="ORF">N7530_009917</name>
</gene>
<evidence type="ECO:0000313" key="3">
    <source>
        <dbReference type="Proteomes" id="UP001147760"/>
    </source>
</evidence>
<proteinExistence type="predicted"/>
<feature type="compositionally biased region" description="Polar residues" evidence="1">
    <location>
        <begin position="96"/>
        <end position="105"/>
    </location>
</feature>
<dbReference type="Proteomes" id="UP001147760">
    <property type="component" value="Unassembled WGS sequence"/>
</dbReference>
<name>A0A9W9WJJ2_9EURO</name>
<feature type="region of interest" description="Disordered" evidence="1">
    <location>
        <begin position="83"/>
        <end position="105"/>
    </location>
</feature>
<comment type="caution">
    <text evidence="2">The sequence shown here is derived from an EMBL/GenBank/DDBJ whole genome shotgun (WGS) entry which is preliminary data.</text>
</comment>
<evidence type="ECO:0000256" key="1">
    <source>
        <dbReference type="SAM" id="MobiDB-lite"/>
    </source>
</evidence>
<protein>
    <submittedName>
        <fullName evidence="2">Uncharacterized protein</fullName>
    </submittedName>
</protein>
<organism evidence="2 3">
    <name type="scientific">Penicillium desertorum</name>
    <dbReference type="NCBI Taxonomy" id="1303715"/>
    <lineage>
        <taxon>Eukaryota</taxon>
        <taxon>Fungi</taxon>
        <taxon>Dikarya</taxon>
        <taxon>Ascomycota</taxon>
        <taxon>Pezizomycotina</taxon>
        <taxon>Eurotiomycetes</taxon>
        <taxon>Eurotiomycetidae</taxon>
        <taxon>Eurotiales</taxon>
        <taxon>Aspergillaceae</taxon>
        <taxon>Penicillium</taxon>
    </lineage>
</organism>
<feature type="compositionally biased region" description="Basic and acidic residues" evidence="1">
    <location>
        <begin position="1"/>
        <end position="10"/>
    </location>
</feature>
<evidence type="ECO:0000313" key="2">
    <source>
        <dbReference type="EMBL" id="KAJ5466130.1"/>
    </source>
</evidence>
<accession>A0A9W9WJJ2</accession>
<reference evidence="2" key="1">
    <citation type="submission" date="2022-12" db="EMBL/GenBank/DDBJ databases">
        <authorList>
            <person name="Petersen C."/>
        </authorList>
    </citation>
    <scope>NUCLEOTIDE SEQUENCE</scope>
    <source>
        <strain evidence="2">IBT 17660</strain>
    </source>
</reference>
<sequence>MPTHLRDMPDRHRKVGIAENGSLNHLGSRNVSGESSVRAIAVCTSTIRRRIQPNSRYVESRPIAQTALSVSNLIRSGFQRSDSFSARGGLRHVSPPFNTKSSREY</sequence>
<dbReference type="AlphaFoldDB" id="A0A9W9WJJ2"/>
<keyword evidence="3" id="KW-1185">Reference proteome</keyword>
<feature type="region of interest" description="Disordered" evidence="1">
    <location>
        <begin position="1"/>
        <end position="30"/>
    </location>
</feature>
<reference evidence="2" key="2">
    <citation type="journal article" date="2023" name="IMA Fungus">
        <title>Comparative genomic study of the Penicillium genus elucidates a diverse pangenome and 15 lateral gene transfer events.</title>
        <authorList>
            <person name="Petersen C."/>
            <person name="Sorensen T."/>
            <person name="Nielsen M.R."/>
            <person name="Sondergaard T.E."/>
            <person name="Sorensen J.L."/>
            <person name="Fitzpatrick D.A."/>
            <person name="Frisvad J.C."/>
            <person name="Nielsen K.L."/>
        </authorList>
    </citation>
    <scope>NUCLEOTIDE SEQUENCE</scope>
    <source>
        <strain evidence="2">IBT 17660</strain>
    </source>
</reference>
<feature type="compositionally biased region" description="Polar residues" evidence="1">
    <location>
        <begin position="21"/>
        <end position="30"/>
    </location>
</feature>
<dbReference type="EMBL" id="JAPWDO010000006">
    <property type="protein sequence ID" value="KAJ5466130.1"/>
    <property type="molecule type" value="Genomic_DNA"/>
</dbReference>